<dbReference type="Gene3D" id="3.40.190.10">
    <property type="entry name" value="Periplasmic binding protein-like II"/>
    <property type="match status" value="2"/>
</dbReference>
<dbReference type="InterPro" id="IPR015168">
    <property type="entry name" value="SsuA/THI5"/>
</dbReference>
<reference evidence="2 3" key="1">
    <citation type="submission" date="2018-05" db="EMBL/GenBank/DDBJ databases">
        <title>Genomic Encyclopedia of Type Strains, Phase III (KMG-III): the genomes of soil and plant-associated and newly described type strains.</title>
        <authorList>
            <person name="Whitman W."/>
        </authorList>
    </citation>
    <scope>NUCLEOTIDE SEQUENCE [LARGE SCALE GENOMIC DNA]</scope>
    <source>
        <strain evidence="2 3">CECT 5696</strain>
    </source>
</reference>
<name>A0A2V2YQI4_9BACL</name>
<dbReference type="Proteomes" id="UP000246635">
    <property type="component" value="Unassembled WGS sequence"/>
</dbReference>
<accession>A0A2V2YQI4</accession>
<feature type="domain" description="SsuA/THI5-like" evidence="1">
    <location>
        <begin position="139"/>
        <end position="276"/>
    </location>
</feature>
<dbReference type="Pfam" id="PF09084">
    <property type="entry name" value="NMT1"/>
    <property type="match status" value="1"/>
</dbReference>
<organism evidence="2 3">
    <name type="scientific">Paenibacillus cellulosilyticus</name>
    <dbReference type="NCBI Taxonomy" id="375489"/>
    <lineage>
        <taxon>Bacteria</taxon>
        <taxon>Bacillati</taxon>
        <taxon>Bacillota</taxon>
        <taxon>Bacilli</taxon>
        <taxon>Bacillales</taxon>
        <taxon>Paenibacillaceae</taxon>
        <taxon>Paenibacillus</taxon>
    </lineage>
</organism>
<comment type="caution">
    <text evidence="2">The sequence shown here is derived from an EMBL/GenBank/DDBJ whole genome shotgun (WGS) entry which is preliminary data.</text>
</comment>
<dbReference type="AlphaFoldDB" id="A0A2V2YQI4"/>
<evidence type="ECO:0000313" key="3">
    <source>
        <dbReference type="Proteomes" id="UP000246635"/>
    </source>
</evidence>
<keyword evidence="3" id="KW-1185">Reference proteome</keyword>
<dbReference type="RefSeq" id="WP_245946838.1">
    <property type="nucleotide sequence ID" value="NZ_CP054613.1"/>
</dbReference>
<gene>
    <name evidence="2" type="ORF">DFQ01_12492</name>
</gene>
<protein>
    <submittedName>
        <fullName evidence="2">NitT/TauT family transport system substrate-binding protein</fullName>
    </submittedName>
</protein>
<evidence type="ECO:0000259" key="1">
    <source>
        <dbReference type="Pfam" id="PF09084"/>
    </source>
</evidence>
<dbReference type="EMBL" id="QGTQ01000024">
    <property type="protein sequence ID" value="PWV95915.1"/>
    <property type="molecule type" value="Genomic_DNA"/>
</dbReference>
<sequence>MSSRIHSFMIGVLLPIWLVMLSACSGNVHDNNGMAKSEKLTIGYQSPTAQTWGALIIKHQKLFEKNLEKLEPGMSANVQVDWFDAAAGSVLNNNMIGGKIQLSFLGDMPSLLNGVQGITQPNYKSVLIALDGKGKSGANQAIIVPTDSKISKMEDLANKTVSTPIGSSAHRMLLEALEAHHMLDKVTIVDQSVTVGMQSIEQNKIDAHTTWEPYPSLMEYRKVGVKLHTDETDQADYLTAVVANRDWAEQHRTYVIAFLMALHEAHQFVMSNPDEAADIFEKESKFPLSVCQKMVEAIRFDAAIYEKDVDTLQKSMLFLEQIGKLKKPLDLDAFIDDSYLREAMTTLNQPYLTDKELNGDWVEAKRL</sequence>
<proteinExistence type="predicted"/>
<dbReference type="PROSITE" id="PS51257">
    <property type="entry name" value="PROKAR_LIPOPROTEIN"/>
    <property type="match status" value="1"/>
</dbReference>
<dbReference type="PANTHER" id="PTHR30024">
    <property type="entry name" value="ALIPHATIC SULFONATES-BINDING PROTEIN-RELATED"/>
    <property type="match status" value="1"/>
</dbReference>
<evidence type="ECO:0000313" key="2">
    <source>
        <dbReference type="EMBL" id="PWV95915.1"/>
    </source>
</evidence>
<dbReference type="SUPFAM" id="SSF53850">
    <property type="entry name" value="Periplasmic binding protein-like II"/>
    <property type="match status" value="1"/>
</dbReference>
<dbReference type="PANTHER" id="PTHR30024:SF45">
    <property type="entry name" value="ABC TRANSPORTER SUBSTRATE-BINDING PROTEIN"/>
    <property type="match status" value="1"/>
</dbReference>